<accession>A0ABU5IWK4</accession>
<reference evidence="3 4" key="1">
    <citation type="submission" date="2023-11" db="EMBL/GenBank/DDBJ databases">
        <title>Bacillus jintuensis, isolated from a mudflat on the Beibu Gulf coast.</title>
        <authorList>
            <person name="Li M."/>
        </authorList>
    </citation>
    <scope>NUCLEOTIDE SEQUENCE [LARGE SCALE GENOMIC DNA]</scope>
    <source>
        <strain evidence="3 4">31A1R</strain>
    </source>
</reference>
<keyword evidence="1" id="KW-0175">Coiled coil</keyword>
<dbReference type="InterPro" id="IPR011042">
    <property type="entry name" value="6-blade_b-propeller_TolB-like"/>
</dbReference>
<dbReference type="Pfam" id="PF16472">
    <property type="entry name" value="DUF5050"/>
    <property type="match status" value="1"/>
</dbReference>
<evidence type="ECO:0000259" key="2">
    <source>
        <dbReference type="PROSITE" id="PS51782"/>
    </source>
</evidence>
<proteinExistence type="predicted"/>
<dbReference type="SUPFAM" id="SSF63825">
    <property type="entry name" value="YWTD domain"/>
    <property type="match status" value="1"/>
</dbReference>
<dbReference type="Pfam" id="PF01476">
    <property type="entry name" value="LysM"/>
    <property type="match status" value="1"/>
</dbReference>
<evidence type="ECO:0000313" key="4">
    <source>
        <dbReference type="Proteomes" id="UP001290455"/>
    </source>
</evidence>
<dbReference type="Proteomes" id="UP001290455">
    <property type="component" value="Unassembled WGS sequence"/>
</dbReference>
<comment type="caution">
    <text evidence="3">The sequence shown here is derived from an EMBL/GenBank/DDBJ whole genome shotgun (WGS) entry which is preliminary data.</text>
</comment>
<dbReference type="InterPro" id="IPR018392">
    <property type="entry name" value="LysM"/>
</dbReference>
<dbReference type="Gene3D" id="3.10.350.10">
    <property type="entry name" value="LysM domain"/>
    <property type="match status" value="1"/>
</dbReference>
<gene>
    <name evidence="3" type="ORF">SM124_07120</name>
</gene>
<dbReference type="PANTHER" id="PTHR32256:SF17">
    <property type="entry name" value="EGF-LIKE DOMAIN-CONTAINING PROTEIN"/>
    <property type="match status" value="1"/>
</dbReference>
<dbReference type="SMART" id="SM00257">
    <property type="entry name" value="LysM"/>
    <property type="match status" value="1"/>
</dbReference>
<dbReference type="InterPro" id="IPR032485">
    <property type="entry name" value="LRP1-like_beta_prop"/>
</dbReference>
<dbReference type="InterPro" id="IPR036779">
    <property type="entry name" value="LysM_dom_sf"/>
</dbReference>
<feature type="coiled-coil region" evidence="1">
    <location>
        <begin position="120"/>
        <end position="154"/>
    </location>
</feature>
<evidence type="ECO:0000313" key="3">
    <source>
        <dbReference type="EMBL" id="MDZ5471516.1"/>
    </source>
</evidence>
<organism evidence="3 4">
    <name type="scientific">Robertmurraya mangrovi</name>
    <dbReference type="NCBI Taxonomy" id="3098077"/>
    <lineage>
        <taxon>Bacteria</taxon>
        <taxon>Bacillati</taxon>
        <taxon>Bacillota</taxon>
        <taxon>Bacilli</taxon>
        <taxon>Bacillales</taxon>
        <taxon>Bacillaceae</taxon>
        <taxon>Robertmurraya</taxon>
    </lineage>
</organism>
<dbReference type="CDD" id="cd00118">
    <property type="entry name" value="LysM"/>
    <property type="match status" value="1"/>
</dbReference>
<dbReference type="SUPFAM" id="SSF54106">
    <property type="entry name" value="LysM domain"/>
    <property type="match status" value="1"/>
</dbReference>
<protein>
    <submittedName>
        <fullName evidence="3">DUF5050 domain-containing protein</fullName>
    </submittedName>
</protein>
<dbReference type="InterPro" id="IPR053369">
    <property type="entry name" value="SrfA-induced_signal"/>
</dbReference>
<name>A0ABU5IWK4_9BACI</name>
<dbReference type="PANTHER" id="PTHR32256">
    <property type="match status" value="1"/>
</dbReference>
<feature type="domain" description="LysM" evidence="2">
    <location>
        <begin position="5"/>
        <end position="48"/>
    </location>
</feature>
<evidence type="ECO:0000256" key="1">
    <source>
        <dbReference type="SAM" id="Coils"/>
    </source>
</evidence>
<keyword evidence="4" id="KW-1185">Reference proteome</keyword>
<dbReference type="PROSITE" id="PS51782">
    <property type="entry name" value="LYSM"/>
    <property type="match status" value="1"/>
</dbReference>
<dbReference type="Gene3D" id="2.120.10.30">
    <property type="entry name" value="TolB, C-terminal domain"/>
    <property type="match status" value="1"/>
</dbReference>
<dbReference type="RefSeq" id="WP_322445808.1">
    <property type="nucleotide sequence ID" value="NZ_JAXOFX010000003.1"/>
</dbReference>
<dbReference type="EMBL" id="JAXOFX010000003">
    <property type="protein sequence ID" value="MDZ5471516.1"/>
    <property type="molecule type" value="Genomic_DNA"/>
</dbReference>
<sequence length="437" mass="50224">MQIRGYHFLNHGESLSSIANYYGISIQELMEANRTSNPYPTIGQQLAIPVGNEIRQKEYRPVTAYTVTRPVLVNGVDINAGLYPVLNYQPENAQYPFIYVPIAEFGRVGARVVWNEQQQILTVTTNYQQLENQVRLLQAENEQLRRQLSTYQTVSVRGNTAGNISNWGIAANQGDWVYFSNISQDNKLFKMRLDGTGKQLLANDRALYINVVGDWIYYINQSDQFKMYKIRLDGTNKTKIDDLHSATVLSVVGDYIYYVTQSEQYKLFRMKTDGTGRTQLGTDFLIEEMYATEDWVFYTLQNQGLRIVKIKPDGTSRNVVTEYGARQLNIEGDWLYFVNQTMPGIWRVKWDGSNPTSFSAEYSSPTYLNVKDNMIYYGYSDLYKTPTDSPEQIKLTPPLGFAGLINIVGDWLYFRIQYNGEKLYRMKVDGTAGEIVY</sequence>